<dbReference type="GeneID" id="39987452"/>
<dbReference type="InterPro" id="IPR011011">
    <property type="entry name" value="Znf_FYVE_PHD"/>
</dbReference>
<dbReference type="InterPro" id="IPR008271">
    <property type="entry name" value="Ser/Thr_kinase_AS"/>
</dbReference>
<dbReference type="Pfam" id="PF00787">
    <property type="entry name" value="PX"/>
    <property type="match status" value="1"/>
</dbReference>
<dbReference type="CDD" id="cd06093">
    <property type="entry name" value="PX_domain"/>
    <property type="match status" value="1"/>
</dbReference>
<dbReference type="PROSITE" id="PS00107">
    <property type="entry name" value="PROTEIN_KINASE_ATP"/>
    <property type="match status" value="1"/>
</dbReference>
<evidence type="ECO:0000256" key="2">
    <source>
        <dbReference type="ARBA" id="ARBA00022527"/>
    </source>
</evidence>
<dbReference type="GO" id="GO:0004674">
    <property type="term" value="F:protein serine/threonine kinase activity"/>
    <property type="evidence" value="ECO:0007669"/>
    <property type="project" value="UniProtKB-KW"/>
</dbReference>
<dbReference type="FunFam" id="1.10.510.10:FF:000048">
    <property type="entry name" value="Protein kinase C"/>
    <property type="match status" value="1"/>
</dbReference>
<dbReference type="InterPro" id="IPR001683">
    <property type="entry name" value="PX_dom"/>
</dbReference>
<feature type="domain" description="Protein kinase" evidence="14">
    <location>
        <begin position="412"/>
        <end position="666"/>
    </location>
</feature>
<evidence type="ECO:0000256" key="3">
    <source>
        <dbReference type="ARBA" id="ARBA00022553"/>
    </source>
</evidence>
<evidence type="ECO:0000256" key="4">
    <source>
        <dbReference type="ARBA" id="ARBA00022679"/>
    </source>
</evidence>
<keyword evidence="10 12" id="KW-0067">ATP-binding</keyword>
<dbReference type="PROSITE" id="PS50195">
    <property type="entry name" value="PX"/>
    <property type="match status" value="1"/>
</dbReference>
<gene>
    <name evidence="18" type="ORF">TM35_000242600</name>
</gene>
<comment type="similarity">
    <text evidence="1">Belongs to the protein kinase superfamily. AGC Ser/Thr protein kinase family.</text>
</comment>
<evidence type="ECO:0000256" key="11">
    <source>
        <dbReference type="PROSITE-ProRule" id="PRU00091"/>
    </source>
</evidence>
<evidence type="ECO:0000259" key="15">
    <source>
        <dbReference type="PROSITE" id="PS50178"/>
    </source>
</evidence>
<evidence type="ECO:0000313" key="18">
    <source>
        <dbReference type="EMBL" id="ORC87110.1"/>
    </source>
</evidence>
<protein>
    <submittedName>
        <fullName evidence="18">Protein kinase</fullName>
    </submittedName>
</protein>
<dbReference type="CDD" id="cd05123">
    <property type="entry name" value="STKc_AGC"/>
    <property type="match status" value="1"/>
</dbReference>
<dbReference type="RefSeq" id="XP_028881176.1">
    <property type="nucleotide sequence ID" value="XM_029027672.1"/>
</dbReference>
<keyword evidence="5" id="KW-0479">Metal-binding</keyword>
<evidence type="ECO:0000259" key="17">
    <source>
        <dbReference type="PROSITE" id="PS51285"/>
    </source>
</evidence>
<evidence type="ECO:0000256" key="6">
    <source>
        <dbReference type="ARBA" id="ARBA00022741"/>
    </source>
</evidence>
<proteinExistence type="inferred from homology"/>
<feature type="region of interest" description="Disordered" evidence="13">
    <location>
        <begin position="364"/>
        <end position="392"/>
    </location>
</feature>
<dbReference type="InterPro" id="IPR017441">
    <property type="entry name" value="Protein_kinase_ATP_BS"/>
</dbReference>
<feature type="domain" description="FYVE-type" evidence="15">
    <location>
        <begin position="301"/>
        <end position="357"/>
    </location>
</feature>
<dbReference type="InterPro" id="IPR000961">
    <property type="entry name" value="AGC-kinase_C"/>
</dbReference>
<dbReference type="InterPro" id="IPR036871">
    <property type="entry name" value="PX_dom_sf"/>
</dbReference>
<dbReference type="Gene3D" id="3.30.40.10">
    <property type="entry name" value="Zinc/RING finger domain, C3HC4 (zinc finger)"/>
    <property type="match status" value="1"/>
</dbReference>
<keyword evidence="2" id="KW-0723">Serine/threonine-protein kinase</keyword>
<evidence type="ECO:0000256" key="9">
    <source>
        <dbReference type="ARBA" id="ARBA00022833"/>
    </source>
</evidence>
<dbReference type="EMBL" id="NBCO01000024">
    <property type="protein sequence ID" value="ORC87110.1"/>
    <property type="molecule type" value="Genomic_DNA"/>
</dbReference>
<feature type="compositionally biased region" description="Low complexity" evidence="13">
    <location>
        <begin position="221"/>
        <end position="234"/>
    </location>
</feature>
<feature type="region of interest" description="Disordered" evidence="13">
    <location>
        <begin position="209"/>
        <end position="267"/>
    </location>
</feature>
<dbReference type="OrthoDB" id="272861at2759"/>
<evidence type="ECO:0000259" key="14">
    <source>
        <dbReference type="PROSITE" id="PS50011"/>
    </source>
</evidence>
<dbReference type="GO" id="GO:0035091">
    <property type="term" value="F:phosphatidylinositol binding"/>
    <property type="evidence" value="ECO:0007669"/>
    <property type="project" value="InterPro"/>
</dbReference>
<evidence type="ECO:0000256" key="12">
    <source>
        <dbReference type="PROSITE-ProRule" id="PRU10141"/>
    </source>
</evidence>
<evidence type="ECO:0000259" key="16">
    <source>
        <dbReference type="PROSITE" id="PS50195"/>
    </source>
</evidence>
<organism evidence="18 19">
    <name type="scientific">Trypanosoma theileri</name>
    <dbReference type="NCBI Taxonomy" id="67003"/>
    <lineage>
        <taxon>Eukaryota</taxon>
        <taxon>Discoba</taxon>
        <taxon>Euglenozoa</taxon>
        <taxon>Kinetoplastea</taxon>
        <taxon>Metakinetoplastina</taxon>
        <taxon>Trypanosomatida</taxon>
        <taxon>Trypanosomatidae</taxon>
        <taxon>Trypanosoma</taxon>
    </lineage>
</organism>
<dbReference type="PANTHER" id="PTHR24351">
    <property type="entry name" value="RIBOSOMAL PROTEIN S6 KINASE"/>
    <property type="match status" value="1"/>
</dbReference>
<dbReference type="Proteomes" id="UP000192257">
    <property type="component" value="Unassembled WGS sequence"/>
</dbReference>
<dbReference type="SMART" id="SM00220">
    <property type="entry name" value="S_TKc"/>
    <property type="match status" value="1"/>
</dbReference>
<dbReference type="InterPro" id="IPR011009">
    <property type="entry name" value="Kinase-like_dom_sf"/>
</dbReference>
<evidence type="ECO:0000256" key="10">
    <source>
        <dbReference type="ARBA" id="ARBA00022840"/>
    </source>
</evidence>
<dbReference type="SUPFAM" id="SSF64268">
    <property type="entry name" value="PX domain"/>
    <property type="match status" value="1"/>
</dbReference>
<comment type="caution">
    <text evidence="18">The sequence shown here is derived from an EMBL/GenBank/DDBJ whole genome shotgun (WGS) entry which is preliminary data.</text>
</comment>
<evidence type="ECO:0000256" key="13">
    <source>
        <dbReference type="SAM" id="MobiDB-lite"/>
    </source>
</evidence>
<feature type="compositionally biased region" description="Basic and acidic residues" evidence="13">
    <location>
        <begin position="237"/>
        <end position="261"/>
    </location>
</feature>
<evidence type="ECO:0000256" key="5">
    <source>
        <dbReference type="ARBA" id="ARBA00022723"/>
    </source>
</evidence>
<name>A0A1X0NSM0_9TRYP</name>
<reference evidence="18 19" key="1">
    <citation type="submission" date="2017-03" db="EMBL/GenBank/DDBJ databases">
        <title>An alternative strategy for trypanosome survival in the mammalian bloodstream revealed through genome and transcriptome analysis of the ubiquitous bovine parasite Trypanosoma (Megatrypanum) theileri.</title>
        <authorList>
            <person name="Kelly S."/>
            <person name="Ivens A."/>
            <person name="Mott A."/>
            <person name="O'Neill E."/>
            <person name="Emms D."/>
            <person name="Macleod O."/>
            <person name="Voorheis P."/>
            <person name="Matthews J."/>
            <person name="Matthews K."/>
            <person name="Carrington M."/>
        </authorList>
    </citation>
    <scope>NUCLEOTIDE SEQUENCE [LARGE SCALE GENOMIC DNA]</scope>
    <source>
        <strain evidence="18">Edinburgh</strain>
    </source>
</reference>
<dbReference type="Gene3D" id="3.30.1520.10">
    <property type="entry name" value="Phox-like domain"/>
    <property type="match status" value="1"/>
</dbReference>
<dbReference type="Pfam" id="PF13924">
    <property type="entry name" value="Lipocalin_5"/>
    <property type="match status" value="1"/>
</dbReference>
<sequence length="931" mass="105884">MSKLFRLDGQRHNKPDCSPAHLADLRRRSAIHTPPVVAIPKYRVRGSYVEYVIECAAHDLRWHVYRRYQQFRDLDHSLRRLCPLGNRHHCDYGVLPVLSGSHWAEVTNQSADRVERRRRYLEIYLAQLLVPQNLFYVAGTALYAFLHDGAVPVRNRGGGGIPPLIGLNSPEAEEEGKGEVVMVEAKDGKEKGGEKVRVDGKEETVLYSETTPSKVHDRSRINSSICTSNSTIHSSRSKRDEVKNKADTPLHTKRESSHSEKSLAMASASLSSAGLGLNSENMDIEDIPSNDDTDVEDVRQPPRVPFCLQCNEEFSSLLYPHKCFSCKQRFCRNCLRRVELEDKDFAKACLQCYENILRHEEKKKSVKNSTSSASIASSSKSNNDMNNRIPNDDTLRFHNSSVVRTDVSLRDFILVTTIGRGTFGKVIKVIFREDGKTYAMKVLNKCIIHKRRMIDYIKEEKNILTTLTPHPYVVTCHFAFQTDYHLFFVLDYLPGGELYSLMYPKSQLSTADVKLFIAEIVLALEHLHRFDIVHRDLKPENIVLGPDGHVKLTDFGLARMNFSHLRRRSFVGSAEYLAPETIQGEYQTKALDWWSLGVMLFEMLQGEPPFHGANNNEVYDNILTKSLDLTAACFSPEAASLIEQLLHRQPKQRLRDPQKIKAHPYFASIDWEALEKKAIPAPIHLELGENDTRYFKREFTAEWAVIVKPLGVSRATLDVLTHRFGNFVYVKDEEYASPSPLNKISQDDQGNMWFPSSTSTSTLSSTMLDAQHHSDSLNPQSLHGVWSLVKVEMATADGKIAYPWGSEVCGLLAYFPDGLFTMQLSFTRKHRSQKWNILHATRDELVNVYNSYAASFGKYQMKTGSNVVVHFPSGSLCPSFTWSSQKYFIQLYKGNEGEGGVEMLKLFTAPYRLREDDIKARTVLTWERVAL</sequence>
<dbReference type="SUPFAM" id="SSF56112">
    <property type="entry name" value="Protein kinase-like (PK-like)"/>
    <property type="match status" value="1"/>
</dbReference>
<keyword evidence="6 12" id="KW-0547">Nucleotide-binding</keyword>
<keyword evidence="4" id="KW-0808">Transferase</keyword>
<dbReference type="InterPro" id="IPR017455">
    <property type="entry name" value="Znf_FYVE-rel"/>
</dbReference>
<keyword evidence="7 11" id="KW-0863">Zinc-finger</keyword>
<dbReference type="Gene3D" id="3.30.200.20">
    <property type="entry name" value="Phosphorylase Kinase, domain 1"/>
    <property type="match status" value="1"/>
</dbReference>
<evidence type="ECO:0000256" key="8">
    <source>
        <dbReference type="ARBA" id="ARBA00022777"/>
    </source>
</evidence>
<dbReference type="SUPFAM" id="SSF57903">
    <property type="entry name" value="FYVE/PHD zinc finger"/>
    <property type="match status" value="1"/>
</dbReference>
<dbReference type="GO" id="GO:0008270">
    <property type="term" value="F:zinc ion binding"/>
    <property type="evidence" value="ECO:0007669"/>
    <property type="project" value="UniProtKB-KW"/>
</dbReference>
<dbReference type="AlphaFoldDB" id="A0A1X0NSM0"/>
<evidence type="ECO:0000256" key="7">
    <source>
        <dbReference type="ARBA" id="ARBA00022771"/>
    </source>
</evidence>
<keyword evidence="9" id="KW-0862">Zinc</keyword>
<dbReference type="InterPro" id="IPR024311">
    <property type="entry name" value="Lipocalin-like"/>
</dbReference>
<keyword evidence="3" id="KW-0597">Phosphoprotein</keyword>
<dbReference type="GO" id="GO:0005524">
    <property type="term" value="F:ATP binding"/>
    <property type="evidence" value="ECO:0007669"/>
    <property type="project" value="UniProtKB-UniRule"/>
</dbReference>
<dbReference type="PROSITE" id="PS50178">
    <property type="entry name" value="ZF_FYVE"/>
    <property type="match status" value="1"/>
</dbReference>
<dbReference type="InterPro" id="IPR045270">
    <property type="entry name" value="STKc_AGC"/>
</dbReference>
<feature type="domain" description="PX" evidence="16">
    <location>
        <begin position="29"/>
        <end position="153"/>
    </location>
</feature>
<feature type="domain" description="AGC-kinase C-terminal" evidence="17">
    <location>
        <begin position="667"/>
        <end position="739"/>
    </location>
</feature>
<dbReference type="VEuPathDB" id="TriTrypDB:TM35_000242600"/>
<dbReference type="Gene3D" id="1.10.510.10">
    <property type="entry name" value="Transferase(Phosphotransferase) domain 1"/>
    <property type="match status" value="1"/>
</dbReference>
<keyword evidence="8 18" id="KW-0418">Kinase</keyword>
<accession>A0A1X0NSM0</accession>
<dbReference type="PROSITE" id="PS50011">
    <property type="entry name" value="PROTEIN_KINASE_DOM"/>
    <property type="match status" value="1"/>
</dbReference>
<dbReference type="PROSITE" id="PS00108">
    <property type="entry name" value="PROTEIN_KINASE_ST"/>
    <property type="match status" value="1"/>
</dbReference>
<dbReference type="InterPro" id="IPR000719">
    <property type="entry name" value="Prot_kinase_dom"/>
</dbReference>
<dbReference type="PROSITE" id="PS51285">
    <property type="entry name" value="AGC_KINASE_CTER"/>
    <property type="match status" value="1"/>
</dbReference>
<dbReference type="InterPro" id="IPR013083">
    <property type="entry name" value="Znf_RING/FYVE/PHD"/>
</dbReference>
<dbReference type="STRING" id="67003.A0A1X0NSM0"/>
<dbReference type="Pfam" id="PF00069">
    <property type="entry name" value="Pkinase"/>
    <property type="match status" value="1"/>
</dbReference>
<evidence type="ECO:0000256" key="1">
    <source>
        <dbReference type="ARBA" id="ARBA00009903"/>
    </source>
</evidence>
<keyword evidence="19" id="KW-1185">Reference proteome</keyword>
<feature type="binding site" evidence="12">
    <location>
        <position position="441"/>
    </location>
    <ligand>
        <name>ATP</name>
        <dbReference type="ChEBI" id="CHEBI:30616"/>
    </ligand>
</feature>
<dbReference type="CDD" id="cd00065">
    <property type="entry name" value="FYVE_like_SF"/>
    <property type="match status" value="1"/>
</dbReference>
<evidence type="ECO:0000313" key="19">
    <source>
        <dbReference type="Proteomes" id="UP000192257"/>
    </source>
</evidence>
<feature type="compositionally biased region" description="Low complexity" evidence="13">
    <location>
        <begin position="367"/>
        <end position="383"/>
    </location>
</feature>